<dbReference type="Proteomes" id="UP000298781">
    <property type="component" value="Chromosome"/>
</dbReference>
<feature type="signal peptide" evidence="2">
    <location>
        <begin position="1"/>
        <end position="20"/>
    </location>
</feature>
<organism evidence="4 5">
    <name type="scientific">Phreatobacter stygius</name>
    <dbReference type="NCBI Taxonomy" id="1940610"/>
    <lineage>
        <taxon>Bacteria</taxon>
        <taxon>Pseudomonadati</taxon>
        <taxon>Pseudomonadota</taxon>
        <taxon>Alphaproteobacteria</taxon>
        <taxon>Hyphomicrobiales</taxon>
        <taxon>Phreatobacteraceae</taxon>
        <taxon>Phreatobacter</taxon>
    </lineage>
</organism>
<dbReference type="SUPFAM" id="SSF53474">
    <property type="entry name" value="alpha/beta-Hydrolases"/>
    <property type="match status" value="1"/>
</dbReference>
<dbReference type="Gene3D" id="3.40.50.1820">
    <property type="entry name" value="alpha/beta hydrolase"/>
    <property type="match status" value="1"/>
</dbReference>
<feature type="chain" id="PRO_5020376486" description="Dienelactone hydrolase domain-containing protein" evidence="2">
    <location>
        <begin position="21"/>
        <end position="300"/>
    </location>
</feature>
<reference evidence="4 5" key="1">
    <citation type="submission" date="2019-04" db="EMBL/GenBank/DDBJ databases">
        <title>Phreatobacter aquaticus sp. nov.</title>
        <authorList>
            <person name="Choi A."/>
        </authorList>
    </citation>
    <scope>NUCLEOTIDE SEQUENCE [LARGE SCALE GENOMIC DNA]</scope>
    <source>
        <strain evidence="4 5">KCTC 52518</strain>
    </source>
</reference>
<feature type="domain" description="Dienelactone hydrolase" evidence="3">
    <location>
        <begin position="40"/>
        <end position="294"/>
    </location>
</feature>
<dbReference type="PANTHER" id="PTHR22946:SF9">
    <property type="entry name" value="POLYKETIDE TRANSFERASE AF380"/>
    <property type="match status" value="1"/>
</dbReference>
<keyword evidence="5" id="KW-1185">Reference proteome</keyword>
<evidence type="ECO:0000313" key="4">
    <source>
        <dbReference type="EMBL" id="QCI64594.1"/>
    </source>
</evidence>
<sequence length="300" mass="31120">MLRLASIVRVAGFAAMAALAAGPDGAAASGAETLAVPFIIAKPAGDGPFPAVVILHDCSGLGPASSGAPWRWSSELTRRGYVTIWPDSFSTRGFPNGTCLEPDQAAAAPDVRVGDAYAALAHLRGLAFVDGSRIAVMGGSHGGSSTLASIVSTPANSARAAPGFAAAIALYPGCGRRYGEWGVARGREPGSPITGYRGLFRPLAPLLILTGELDDWTPAEPCRQLAERAKAEGLPVDIEIYPGAHHSFDSAAPIRHNANRVNFNAPGGRGATIGGNREAWAAARERVAEFLTRHLGRPNR</sequence>
<dbReference type="InterPro" id="IPR029058">
    <property type="entry name" value="AB_hydrolase_fold"/>
</dbReference>
<dbReference type="KEGG" id="pstg:E8M01_10350"/>
<dbReference type="Pfam" id="PF01738">
    <property type="entry name" value="DLH"/>
    <property type="match status" value="1"/>
</dbReference>
<proteinExistence type="predicted"/>
<keyword evidence="1" id="KW-0378">Hydrolase</keyword>
<dbReference type="OrthoDB" id="3647650at2"/>
<dbReference type="EMBL" id="CP039690">
    <property type="protein sequence ID" value="QCI64594.1"/>
    <property type="molecule type" value="Genomic_DNA"/>
</dbReference>
<dbReference type="AlphaFoldDB" id="A0A4D7ASW1"/>
<accession>A0A4D7ASW1</accession>
<dbReference type="GO" id="GO:0052689">
    <property type="term" value="F:carboxylic ester hydrolase activity"/>
    <property type="evidence" value="ECO:0007669"/>
    <property type="project" value="UniProtKB-ARBA"/>
</dbReference>
<dbReference type="RefSeq" id="WP_136960046.1">
    <property type="nucleotide sequence ID" value="NZ_CP039690.1"/>
</dbReference>
<dbReference type="InterPro" id="IPR002925">
    <property type="entry name" value="Dienelactn_hydro"/>
</dbReference>
<evidence type="ECO:0000259" key="3">
    <source>
        <dbReference type="Pfam" id="PF01738"/>
    </source>
</evidence>
<protein>
    <recommendedName>
        <fullName evidence="3">Dienelactone hydrolase domain-containing protein</fullName>
    </recommendedName>
</protein>
<evidence type="ECO:0000256" key="1">
    <source>
        <dbReference type="ARBA" id="ARBA00022801"/>
    </source>
</evidence>
<name>A0A4D7ASW1_9HYPH</name>
<evidence type="ECO:0000313" key="5">
    <source>
        <dbReference type="Proteomes" id="UP000298781"/>
    </source>
</evidence>
<evidence type="ECO:0000256" key="2">
    <source>
        <dbReference type="SAM" id="SignalP"/>
    </source>
</evidence>
<dbReference type="InterPro" id="IPR050261">
    <property type="entry name" value="FrsA_esterase"/>
</dbReference>
<gene>
    <name evidence="4" type="ORF">E8M01_10350</name>
</gene>
<dbReference type="PANTHER" id="PTHR22946">
    <property type="entry name" value="DIENELACTONE HYDROLASE DOMAIN-CONTAINING PROTEIN-RELATED"/>
    <property type="match status" value="1"/>
</dbReference>
<keyword evidence="2" id="KW-0732">Signal</keyword>